<comment type="caution">
    <text evidence="2">The sequence shown here is derived from an EMBL/GenBank/DDBJ whole genome shotgun (WGS) entry which is preliminary data.</text>
</comment>
<keyword evidence="3" id="KW-1185">Reference proteome</keyword>
<name>A0A1G4IG25_TRYEQ</name>
<sequence>MPIKGSRKSPTKGPKEVCKNGSPHVGPDSVRRKENPSESLISRLQFILSGAVGGRPGGCADRVGVTGPPKGGGELVRLATILHGCFLITMAGKAQLGVGKIDHCVIATVDERWLEAITRYCGFTVVPRDIIECGAAFPEWLSAFESVVEHGVSNGGTNCAHSTPVVKVKLVRNLVPSVAEAEQFLRERWGGENSWRHGRVEEVLNSSSTAAVSSNSAGEVLRFNEGAGAAATSVVGSVSDEELLRQLSAELRATLTGERLKGVLAQMRREALGLEAREEELINRRQRQERLLSTYDLARVLLGEKRSACNVAELVEQMVRQNRFGDGKEGIIEQLVCLTKVKESGMTIIRVDEGKGTNESKRKRRAKATSDTASLTSRRVELSASSTLKELEISVLRLDRTLASRAGLHQVLQREQPQ</sequence>
<accession>A0A1G4IG25</accession>
<dbReference type="Proteomes" id="UP000195570">
    <property type="component" value="Unassembled WGS sequence"/>
</dbReference>
<dbReference type="VEuPathDB" id="TriTrypDB:TEOVI_000287700"/>
<reference evidence="2" key="1">
    <citation type="submission" date="2016-09" db="EMBL/GenBank/DDBJ databases">
        <authorList>
            <person name="Hebert L."/>
            <person name="Moumen B."/>
        </authorList>
    </citation>
    <scope>NUCLEOTIDE SEQUENCE [LARGE SCALE GENOMIC DNA]</scope>
    <source>
        <strain evidence="2">OVI</strain>
    </source>
</reference>
<evidence type="ECO:0000256" key="1">
    <source>
        <dbReference type="SAM" id="MobiDB-lite"/>
    </source>
</evidence>
<proteinExistence type="predicted"/>
<evidence type="ECO:0000313" key="2">
    <source>
        <dbReference type="EMBL" id="SCU71296.1"/>
    </source>
</evidence>
<feature type="region of interest" description="Disordered" evidence="1">
    <location>
        <begin position="354"/>
        <end position="375"/>
    </location>
</feature>
<evidence type="ECO:0000313" key="3">
    <source>
        <dbReference type="Proteomes" id="UP000195570"/>
    </source>
</evidence>
<dbReference type="GeneID" id="92376817"/>
<feature type="compositionally biased region" description="Basic residues" evidence="1">
    <location>
        <begin position="1"/>
        <end position="10"/>
    </location>
</feature>
<gene>
    <name evidence="2" type="ORF">TEOVI_000287700</name>
</gene>
<organism evidence="2 3">
    <name type="scientific">Trypanosoma equiperdum</name>
    <dbReference type="NCBI Taxonomy" id="5694"/>
    <lineage>
        <taxon>Eukaryota</taxon>
        <taxon>Discoba</taxon>
        <taxon>Euglenozoa</taxon>
        <taxon>Kinetoplastea</taxon>
        <taxon>Metakinetoplastina</taxon>
        <taxon>Trypanosomatida</taxon>
        <taxon>Trypanosomatidae</taxon>
        <taxon>Trypanosoma</taxon>
    </lineage>
</organism>
<dbReference type="RefSeq" id="XP_067081976.1">
    <property type="nucleotide sequence ID" value="XM_067225875.1"/>
</dbReference>
<dbReference type="EMBL" id="CZPT02001617">
    <property type="protein sequence ID" value="SCU71296.1"/>
    <property type="molecule type" value="Genomic_DNA"/>
</dbReference>
<dbReference type="AlphaFoldDB" id="A0A1G4IG25"/>
<protein>
    <submittedName>
        <fullName evidence="2">Uncharacterized protein</fullName>
    </submittedName>
</protein>
<feature type="region of interest" description="Disordered" evidence="1">
    <location>
        <begin position="1"/>
        <end position="34"/>
    </location>
</feature>